<keyword evidence="3" id="KW-1185">Reference proteome</keyword>
<organism evidence="2 3">
    <name type="scientific">Stylonychia lemnae</name>
    <name type="common">Ciliate</name>
    <dbReference type="NCBI Taxonomy" id="5949"/>
    <lineage>
        <taxon>Eukaryota</taxon>
        <taxon>Sar</taxon>
        <taxon>Alveolata</taxon>
        <taxon>Ciliophora</taxon>
        <taxon>Intramacronucleata</taxon>
        <taxon>Spirotrichea</taxon>
        <taxon>Stichotrichia</taxon>
        <taxon>Sporadotrichida</taxon>
        <taxon>Oxytrichidae</taxon>
        <taxon>Stylonychinae</taxon>
        <taxon>Stylonychia</taxon>
    </lineage>
</organism>
<evidence type="ECO:0000313" key="2">
    <source>
        <dbReference type="EMBL" id="CDW75179.1"/>
    </source>
</evidence>
<protein>
    <submittedName>
        <fullName evidence="2">Uncharacterized protein</fullName>
    </submittedName>
</protein>
<sequence length="270" mass="32570">MIEEKYNTMTSYQRFSNLNDKFVPRKYNFSPEMKNQTHSFRSSQLSELTGTTLNQVRKSKKLVQGDVQKLHNRIRMLQLEEERALKKIEETRKKAKQMLEVKVANEKKRIKLNNSQTPVRNYRNLATASILNDEKEDPHQLHMLQLERSQKRKQEEISMIRKEKKLIQKRKQQIDKAYIRKNQERRNEIQQQIKEAHDRVESEKKRKLDEKLKMKEKLILSEAKNIKKREKEARQLELLEAEIVQRLKDTHLQQREAIQEIEKIFKGNNN</sequence>
<reference evidence="2 3" key="1">
    <citation type="submission" date="2014-06" db="EMBL/GenBank/DDBJ databases">
        <authorList>
            <person name="Swart Estienne"/>
        </authorList>
    </citation>
    <scope>NUCLEOTIDE SEQUENCE [LARGE SCALE GENOMIC DNA]</scope>
    <source>
        <strain evidence="2 3">130c</strain>
    </source>
</reference>
<dbReference type="PANTHER" id="PTHR37473">
    <property type="entry name" value="EF-HAND DOMAIN-CONTAINING PROTEIN"/>
    <property type="match status" value="1"/>
</dbReference>
<proteinExistence type="predicted"/>
<dbReference type="Proteomes" id="UP000039865">
    <property type="component" value="Unassembled WGS sequence"/>
</dbReference>
<dbReference type="EMBL" id="CCKQ01004045">
    <property type="protein sequence ID" value="CDW75179.1"/>
    <property type="molecule type" value="Genomic_DNA"/>
</dbReference>
<dbReference type="OrthoDB" id="26525at2759"/>
<dbReference type="InParanoid" id="A0A078A335"/>
<dbReference type="PANTHER" id="PTHR37473:SF1">
    <property type="entry name" value="EF-HAND DOMAIN-CONTAINING PROTEIN"/>
    <property type="match status" value="1"/>
</dbReference>
<name>A0A078A335_STYLE</name>
<keyword evidence="1" id="KW-0175">Coiled coil</keyword>
<dbReference type="AlphaFoldDB" id="A0A078A335"/>
<accession>A0A078A335</accession>
<evidence type="ECO:0000313" key="3">
    <source>
        <dbReference type="Proteomes" id="UP000039865"/>
    </source>
</evidence>
<evidence type="ECO:0000256" key="1">
    <source>
        <dbReference type="SAM" id="Coils"/>
    </source>
</evidence>
<gene>
    <name evidence="2" type="primary">Contig17101.g18220</name>
    <name evidence="2" type="ORF">STYLEM_4166</name>
</gene>
<feature type="coiled-coil region" evidence="1">
    <location>
        <begin position="143"/>
        <end position="206"/>
    </location>
</feature>
<feature type="coiled-coil region" evidence="1">
    <location>
        <begin position="67"/>
        <end position="105"/>
    </location>
</feature>